<evidence type="ECO:0000256" key="1">
    <source>
        <dbReference type="SAM" id="MobiDB-lite"/>
    </source>
</evidence>
<evidence type="ECO:0000313" key="3">
    <source>
        <dbReference type="EMBL" id="CAL1146190.1"/>
    </source>
</evidence>
<evidence type="ECO:0000313" key="2">
    <source>
        <dbReference type="EMBL" id="CAI3992815.1"/>
    </source>
</evidence>
<dbReference type="EMBL" id="CAMXCT020001761">
    <property type="protein sequence ID" value="CAL1146190.1"/>
    <property type="molecule type" value="Genomic_DNA"/>
</dbReference>
<gene>
    <name evidence="2" type="ORF">C1SCF055_LOCUS19611</name>
</gene>
<dbReference type="PANTHER" id="PTHR12277">
    <property type="entry name" value="ALPHA/BETA HYDROLASE DOMAIN-CONTAINING PROTEIN"/>
    <property type="match status" value="1"/>
</dbReference>
<organism evidence="2">
    <name type="scientific">Cladocopium goreaui</name>
    <dbReference type="NCBI Taxonomy" id="2562237"/>
    <lineage>
        <taxon>Eukaryota</taxon>
        <taxon>Sar</taxon>
        <taxon>Alveolata</taxon>
        <taxon>Dinophyceae</taxon>
        <taxon>Suessiales</taxon>
        <taxon>Symbiodiniaceae</taxon>
        <taxon>Cladocopium</taxon>
    </lineage>
</organism>
<reference evidence="3" key="2">
    <citation type="submission" date="2024-04" db="EMBL/GenBank/DDBJ databases">
        <authorList>
            <person name="Chen Y."/>
            <person name="Shah S."/>
            <person name="Dougan E. K."/>
            <person name="Thang M."/>
            <person name="Chan C."/>
        </authorList>
    </citation>
    <scope>NUCLEOTIDE SEQUENCE [LARGE SCALE GENOMIC DNA]</scope>
</reference>
<dbReference type="PANTHER" id="PTHR12277:SF81">
    <property type="entry name" value="PROTEIN ABHD13"/>
    <property type="match status" value="1"/>
</dbReference>
<name>A0A9P1CJV4_9DINO</name>
<evidence type="ECO:0000313" key="5">
    <source>
        <dbReference type="Proteomes" id="UP001152797"/>
    </source>
</evidence>
<dbReference type="EMBL" id="CAMXCT010001761">
    <property type="protein sequence ID" value="CAI3992815.1"/>
    <property type="molecule type" value="Genomic_DNA"/>
</dbReference>
<accession>A0A9P1CJV4</accession>
<dbReference type="AlphaFoldDB" id="A0A9P1CJV4"/>
<reference evidence="2" key="1">
    <citation type="submission" date="2022-10" db="EMBL/GenBank/DDBJ databases">
        <authorList>
            <person name="Chen Y."/>
            <person name="Dougan E. K."/>
            <person name="Chan C."/>
            <person name="Rhodes N."/>
            <person name="Thang M."/>
        </authorList>
    </citation>
    <scope>NUCLEOTIDE SEQUENCE</scope>
</reference>
<dbReference type="Gene3D" id="3.40.50.1820">
    <property type="entry name" value="alpha/beta hydrolase"/>
    <property type="match status" value="1"/>
</dbReference>
<keyword evidence="5" id="KW-1185">Reference proteome</keyword>
<sequence length="400" mass="44477">MGSNCVASTSIGCLFCCKGCNAEKVRNAFTFIPPPPSYTVEEEENGQMTYLMEGLEASDLYRKAREASEMHWLTTRMGHRVPMVWLRRSKLREPREANREEALGQPLVLLHCHGNATDIGMMMGPYYELGKVLGIEVCGVEYAGYGAASGRPSSGNTYADVEAAYDYLVAKGIPPNRIVAYGQSVGSGPATALASKKPCGGVVLHSPLLSGIKVVDPKPDVCCRPSCVWSCFDFYPNDRRVRQLLCPLLVMHGQRDDIIPFYHGFRLHKQCPKQFRWPAYFPQRAGHNDLVETDMRAYFGEVASFLQDVRKIAEGNKVDPPTQSFEKPSQVQMVLKPTESEPRQVEMAEMSDFLTSGPENQPVVKVGPEDGRYEEFRKGNIRVQLEPNEANGTGQARELG</sequence>
<comment type="caution">
    <text evidence="2">The sequence shown here is derived from an EMBL/GenBank/DDBJ whole genome shotgun (WGS) entry which is preliminary data.</text>
</comment>
<feature type="region of interest" description="Disordered" evidence="1">
    <location>
        <begin position="352"/>
        <end position="371"/>
    </location>
</feature>
<evidence type="ECO:0000313" key="4">
    <source>
        <dbReference type="EMBL" id="CAL4780127.1"/>
    </source>
</evidence>
<dbReference type="InterPro" id="IPR029058">
    <property type="entry name" value="AB_hydrolase_fold"/>
</dbReference>
<dbReference type="SUPFAM" id="SSF53474">
    <property type="entry name" value="alpha/beta-Hydrolases"/>
    <property type="match status" value="1"/>
</dbReference>
<dbReference type="EMBL" id="CAMXCT030001761">
    <property type="protein sequence ID" value="CAL4780127.1"/>
    <property type="molecule type" value="Genomic_DNA"/>
</dbReference>
<dbReference type="Proteomes" id="UP001152797">
    <property type="component" value="Unassembled WGS sequence"/>
</dbReference>
<dbReference type="GO" id="GO:0016787">
    <property type="term" value="F:hydrolase activity"/>
    <property type="evidence" value="ECO:0007669"/>
    <property type="project" value="UniProtKB-KW"/>
</dbReference>
<protein>
    <submittedName>
        <fullName evidence="4">Alpha/beta hydrolase domain-containing protein 17C</fullName>
    </submittedName>
</protein>
<dbReference type="OrthoDB" id="446723at2759"/>
<keyword evidence="4" id="KW-0378">Hydrolase</keyword>
<proteinExistence type="predicted"/>